<dbReference type="EMBL" id="BGPR01004811">
    <property type="protein sequence ID" value="GBN03599.1"/>
    <property type="molecule type" value="Genomic_DNA"/>
</dbReference>
<protein>
    <submittedName>
        <fullName evidence="1">Uncharacterized protein</fullName>
    </submittedName>
</protein>
<evidence type="ECO:0000313" key="2">
    <source>
        <dbReference type="Proteomes" id="UP000499080"/>
    </source>
</evidence>
<keyword evidence="2" id="KW-1185">Reference proteome</keyword>
<accession>A0A4Y2KND3</accession>
<dbReference type="OrthoDB" id="10063284at2759"/>
<organism evidence="1 2">
    <name type="scientific">Araneus ventricosus</name>
    <name type="common">Orbweaver spider</name>
    <name type="synonym">Epeira ventricosa</name>
    <dbReference type="NCBI Taxonomy" id="182803"/>
    <lineage>
        <taxon>Eukaryota</taxon>
        <taxon>Metazoa</taxon>
        <taxon>Ecdysozoa</taxon>
        <taxon>Arthropoda</taxon>
        <taxon>Chelicerata</taxon>
        <taxon>Arachnida</taxon>
        <taxon>Araneae</taxon>
        <taxon>Araneomorphae</taxon>
        <taxon>Entelegynae</taxon>
        <taxon>Araneoidea</taxon>
        <taxon>Araneidae</taxon>
        <taxon>Araneus</taxon>
    </lineage>
</organism>
<evidence type="ECO:0000313" key="1">
    <source>
        <dbReference type="EMBL" id="GBN03599.1"/>
    </source>
</evidence>
<dbReference type="Proteomes" id="UP000499080">
    <property type="component" value="Unassembled WGS sequence"/>
</dbReference>
<name>A0A4Y2KND3_ARAVE</name>
<sequence length="159" mass="18454">MESFQAIRYQAAEVCNALEDLAENTDDALAKSDAESLLMQMRNYKFIVSLVFWHSLLFQVNYVSKEFQSGNITIGAGLHSFEKLCTWLRMYREKGFNDALVDAVELVKDLDTEPVFQTRSKRIRRKRKLFQYESVDEPLPDPKTAFRVQCFNAVLDRAL</sequence>
<comment type="caution">
    <text evidence="1">The sequence shown here is derived from an EMBL/GenBank/DDBJ whole genome shotgun (WGS) entry which is preliminary data.</text>
</comment>
<reference evidence="1 2" key="1">
    <citation type="journal article" date="2019" name="Sci. Rep.">
        <title>Orb-weaving spider Araneus ventricosus genome elucidates the spidroin gene catalogue.</title>
        <authorList>
            <person name="Kono N."/>
            <person name="Nakamura H."/>
            <person name="Ohtoshi R."/>
            <person name="Moran D.A.P."/>
            <person name="Shinohara A."/>
            <person name="Yoshida Y."/>
            <person name="Fujiwara M."/>
            <person name="Mori M."/>
            <person name="Tomita M."/>
            <person name="Arakawa K."/>
        </authorList>
    </citation>
    <scope>NUCLEOTIDE SEQUENCE [LARGE SCALE GENOMIC DNA]</scope>
</reference>
<proteinExistence type="predicted"/>
<dbReference type="AlphaFoldDB" id="A0A4Y2KND3"/>
<gene>
    <name evidence="1" type="ORF">AVEN_201858_1</name>
</gene>